<keyword evidence="3" id="KW-1185">Reference proteome</keyword>
<name>A0ABR1TBQ4_9PEZI</name>
<organism evidence="2 3">
    <name type="scientific">Apiospora rasikravindrae</name>
    <dbReference type="NCBI Taxonomy" id="990691"/>
    <lineage>
        <taxon>Eukaryota</taxon>
        <taxon>Fungi</taxon>
        <taxon>Dikarya</taxon>
        <taxon>Ascomycota</taxon>
        <taxon>Pezizomycotina</taxon>
        <taxon>Sordariomycetes</taxon>
        <taxon>Xylariomycetidae</taxon>
        <taxon>Amphisphaeriales</taxon>
        <taxon>Apiosporaceae</taxon>
        <taxon>Apiospora</taxon>
    </lineage>
</organism>
<dbReference type="EMBL" id="JAQQWK010000003">
    <property type="protein sequence ID" value="KAK8044037.1"/>
    <property type="molecule type" value="Genomic_DNA"/>
</dbReference>
<evidence type="ECO:0000313" key="3">
    <source>
        <dbReference type="Proteomes" id="UP001444661"/>
    </source>
</evidence>
<evidence type="ECO:0000259" key="1">
    <source>
        <dbReference type="Pfam" id="PF01738"/>
    </source>
</evidence>
<dbReference type="PANTHER" id="PTHR17630:SF44">
    <property type="entry name" value="PROTEIN AIM2"/>
    <property type="match status" value="1"/>
</dbReference>
<comment type="caution">
    <text evidence="2">The sequence shown here is derived from an EMBL/GenBank/DDBJ whole genome shotgun (WGS) entry which is preliminary data.</text>
</comment>
<dbReference type="Pfam" id="PF01738">
    <property type="entry name" value="DLH"/>
    <property type="match status" value="1"/>
</dbReference>
<evidence type="ECO:0000313" key="2">
    <source>
        <dbReference type="EMBL" id="KAK8044037.1"/>
    </source>
</evidence>
<protein>
    <submittedName>
        <fullName evidence="2">Hydrolase</fullName>
    </submittedName>
</protein>
<dbReference type="InterPro" id="IPR002925">
    <property type="entry name" value="Dienelactn_hydro"/>
</dbReference>
<dbReference type="SUPFAM" id="SSF53474">
    <property type="entry name" value="alpha/beta-Hydrolases"/>
    <property type="match status" value="1"/>
</dbReference>
<reference evidence="2 3" key="1">
    <citation type="submission" date="2023-01" db="EMBL/GenBank/DDBJ databases">
        <title>Analysis of 21 Apiospora genomes using comparative genomics revels a genus with tremendous synthesis potential of carbohydrate active enzymes and secondary metabolites.</title>
        <authorList>
            <person name="Sorensen T."/>
        </authorList>
    </citation>
    <scope>NUCLEOTIDE SEQUENCE [LARGE SCALE GENOMIC DNA]</scope>
    <source>
        <strain evidence="2 3">CBS 33761</strain>
    </source>
</reference>
<keyword evidence="2" id="KW-0378">Hydrolase</keyword>
<gene>
    <name evidence="2" type="ORF">PG993_004061</name>
</gene>
<dbReference type="Gene3D" id="3.40.50.1820">
    <property type="entry name" value="alpha/beta hydrolase"/>
    <property type="match status" value="1"/>
</dbReference>
<dbReference type="GO" id="GO:0016787">
    <property type="term" value="F:hydrolase activity"/>
    <property type="evidence" value="ECO:0007669"/>
    <property type="project" value="UniProtKB-KW"/>
</dbReference>
<sequence length="251" mass="27696">MASNPPAKCCTVGVKHDGEPTGTTFKIGKYEAYLATPAAGVAQAKDTAILYLPDVISIWQNSKLMADQFAANGYLTLIIDLFNGDALSLNRSGDFDFMSWLTKGSTGDNPHTTEAVDPIVVEAIKYLKQEKGVKKLGAVGYCFGAKYVARHYPDISVGYFAHPSFVDEEELAGFKGPLSIAAAETDEIFPAEKRHRSEEILKEGGLPYQINLYSQTEHGFTVRCDVSKKEQKFAKEQAFLQAVTWFNHWLL</sequence>
<dbReference type="InterPro" id="IPR029058">
    <property type="entry name" value="AB_hydrolase_fold"/>
</dbReference>
<dbReference type="Proteomes" id="UP001444661">
    <property type="component" value="Unassembled WGS sequence"/>
</dbReference>
<accession>A0ABR1TBQ4</accession>
<proteinExistence type="predicted"/>
<dbReference type="PANTHER" id="PTHR17630">
    <property type="entry name" value="DIENELACTONE HYDROLASE"/>
    <property type="match status" value="1"/>
</dbReference>
<feature type="domain" description="Dienelactone hydrolase" evidence="1">
    <location>
        <begin position="31"/>
        <end position="249"/>
    </location>
</feature>